<feature type="transmembrane region" description="Helical" evidence="1">
    <location>
        <begin position="41"/>
        <end position="63"/>
    </location>
</feature>
<feature type="non-terminal residue" evidence="3">
    <location>
        <position position="83"/>
    </location>
</feature>
<keyword evidence="1" id="KW-1133">Transmembrane helix</keyword>
<protein>
    <recommendedName>
        <fullName evidence="2">CSC1/OSCA1-like N-terminal transmembrane domain-containing protein</fullName>
    </recommendedName>
</protein>
<dbReference type="OrthoDB" id="1689567at2759"/>
<proteinExistence type="predicted"/>
<keyword evidence="1" id="KW-0812">Transmembrane</keyword>
<dbReference type="GeneID" id="25916347"/>
<accession>A0A0L0F4V8</accession>
<sequence>DKAFKIPSVFRWMIELYRTTGDDIVCEMGYDAHVLIRSYDLALQLFVPIMIMSLGLLLPLNILGSEGGEDLNAFLVTNISDGD</sequence>
<dbReference type="Pfam" id="PF13967">
    <property type="entry name" value="RSN1_TM"/>
    <property type="match status" value="1"/>
</dbReference>
<reference evidence="3 4" key="1">
    <citation type="submission" date="2011-02" db="EMBL/GenBank/DDBJ databases">
        <title>The Genome Sequence of Sphaeroforma arctica JP610.</title>
        <authorList>
            <consortium name="The Broad Institute Genome Sequencing Platform"/>
            <person name="Russ C."/>
            <person name="Cuomo C."/>
            <person name="Young S.K."/>
            <person name="Zeng Q."/>
            <person name="Gargeya S."/>
            <person name="Alvarado L."/>
            <person name="Berlin A."/>
            <person name="Chapman S.B."/>
            <person name="Chen Z."/>
            <person name="Freedman E."/>
            <person name="Gellesch M."/>
            <person name="Goldberg J."/>
            <person name="Griggs A."/>
            <person name="Gujja S."/>
            <person name="Heilman E."/>
            <person name="Heiman D."/>
            <person name="Howarth C."/>
            <person name="Mehta T."/>
            <person name="Neiman D."/>
            <person name="Pearson M."/>
            <person name="Roberts A."/>
            <person name="Saif S."/>
            <person name="Shea T."/>
            <person name="Shenoy N."/>
            <person name="Sisk P."/>
            <person name="Stolte C."/>
            <person name="Sykes S."/>
            <person name="White J."/>
            <person name="Yandava C."/>
            <person name="Burger G."/>
            <person name="Gray M.W."/>
            <person name="Holland P.W.H."/>
            <person name="King N."/>
            <person name="Lang F.B.F."/>
            <person name="Roger A.J."/>
            <person name="Ruiz-Trillo I."/>
            <person name="Haas B."/>
            <person name="Nusbaum C."/>
            <person name="Birren B."/>
        </authorList>
    </citation>
    <scope>NUCLEOTIDE SEQUENCE [LARGE SCALE GENOMIC DNA]</scope>
    <source>
        <strain evidence="3 4">JP610</strain>
    </source>
</reference>
<feature type="non-terminal residue" evidence="3">
    <location>
        <position position="1"/>
    </location>
</feature>
<evidence type="ECO:0000313" key="3">
    <source>
        <dbReference type="EMBL" id="KNC71619.1"/>
    </source>
</evidence>
<keyword evidence="1" id="KW-0472">Membrane</keyword>
<name>A0A0L0F4V8_9EUKA</name>
<evidence type="ECO:0000256" key="1">
    <source>
        <dbReference type="SAM" id="Phobius"/>
    </source>
</evidence>
<dbReference type="AlphaFoldDB" id="A0A0L0F4V8"/>
<dbReference type="Proteomes" id="UP000054560">
    <property type="component" value="Unassembled WGS sequence"/>
</dbReference>
<gene>
    <name evidence="3" type="ORF">SARC_15843</name>
</gene>
<dbReference type="InterPro" id="IPR032880">
    <property type="entry name" value="CSC1/OSCA1-like_N"/>
</dbReference>
<evidence type="ECO:0000313" key="4">
    <source>
        <dbReference type="Proteomes" id="UP000054560"/>
    </source>
</evidence>
<feature type="domain" description="CSC1/OSCA1-like N-terminal transmembrane" evidence="2">
    <location>
        <begin position="8"/>
        <end position="80"/>
    </location>
</feature>
<dbReference type="RefSeq" id="XP_014145521.1">
    <property type="nucleotide sequence ID" value="XM_014290046.1"/>
</dbReference>
<dbReference type="EMBL" id="KQ248446">
    <property type="protein sequence ID" value="KNC71619.1"/>
    <property type="molecule type" value="Genomic_DNA"/>
</dbReference>
<organism evidence="3 4">
    <name type="scientific">Sphaeroforma arctica JP610</name>
    <dbReference type="NCBI Taxonomy" id="667725"/>
    <lineage>
        <taxon>Eukaryota</taxon>
        <taxon>Ichthyosporea</taxon>
        <taxon>Ichthyophonida</taxon>
        <taxon>Sphaeroforma</taxon>
    </lineage>
</organism>
<evidence type="ECO:0000259" key="2">
    <source>
        <dbReference type="Pfam" id="PF13967"/>
    </source>
</evidence>
<keyword evidence="4" id="KW-1185">Reference proteome</keyword>